<evidence type="ECO:0000313" key="6">
    <source>
        <dbReference type="Proteomes" id="UP001433268"/>
    </source>
</evidence>
<dbReference type="InterPro" id="IPR036388">
    <property type="entry name" value="WH-like_DNA-bd_sf"/>
</dbReference>
<dbReference type="Gene3D" id="3.40.50.150">
    <property type="entry name" value="Vaccinia Virus protein VP39"/>
    <property type="match status" value="1"/>
</dbReference>
<dbReference type="PANTHER" id="PTHR43712">
    <property type="entry name" value="PUTATIVE (AFU_ORTHOLOGUE AFUA_4G14580)-RELATED"/>
    <property type="match status" value="1"/>
</dbReference>
<dbReference type="RefSeq" id="XP_066674126.1">
    <property type="nucleotide sequence ID" value="XM_066804353.1"/>
</dbReference>
<dbReference type="InterPro" id="IPR001077">
    <property type="entry name" value="COMT_C"/>
</dbReference>
<keyword evidence="3" id="KW-0949">S-adenosyl-L-methionine</keyword>
<dbReference type="InterPro" id="IPR029063">
    <property type="entry name" value="SAM-dependent_MTases_sf"/>
</dbReference>
<dbReference type="Gene3D" id="1.10.10.10">
    <property type="entry name" value="Winged helix-like DNA-binding domain superfamily/Winged helix DNA-binding domain"/>
    <property type="match status" value="1"/>
</dbReference>
<evidence type="ECO:0000256" key="3">
    <source>
        <dbReference type="ARBA" id="ARBA00022691"/>
    </source>
</evidence>
<dbReference type="GeneID" id="92037413"/>
<protein>
    <recommendedName>
        <fullName evidence="4">O-methyltransferase C-terminal domain-containing protein</fullName>
    </recommendedName>
</protein>
<organism evidence="5 6">
    <name type="scientific">Apiospora hydei</name>
    <dbReference type="NCBI Taxonomy" id="1337664"/>
    <lineage>
        <taxon>Eukaryota</taxon>
        <taxon>Fungi</taxon>
        <taxon>Dikarya</taxon>
        <taxon>Ascomycota</taxon>
        <taxon>Pezizomycotina</taxon>
        <taxon>Sordariomycetes</taxon>
        <taxon>Xylariomycetidae</taxon>
        <taxon>Amphisphaeriales</taxon>
        <taxon>Apiosporaceae</taxon>
        <taxon>Apiospora</taxon>
    </lineage>
</organism>
<evidence type="ECO:0000256" key="1">
    <source>
        <dbReference type="ARBA" id="ARBA00022603"/>
    </source>
</evidence>
<dbReference type="InterPro" id="IPR036390">
    <property type="entry name" value="WH_DNA-bd_sf"/>
</dbReference>
<evidence type="ECO:0000259" key="4">
    <source>
        <dbReference type="Pfam" id="PF00891"/>
    </source>
</evidence>
<evidence type="ECO:0000313" key="5">
    <source>
        <dbReference type="EMBL" id="KAK8093353.1"/>
    </source>
</evidence>
<name>A0ABR1X9M3_9PEZI</name>
<evidence type="ECO:0000256" key="2">
    <source>
        <dbReference type="ARBA" id="ARBA00022679"/>
    </source>
</evidence>
<accession>A0ABR1X9M3</accession>
<dbReference type="SUPFAM" id="SSF53335">
    <property type="entry name" value="S-adenosyl-L-methionine-dependent methyltransferases"/>
    <property type="match status" value="1"/>
</dbReference>
<dbReference type="PANTHER" id="PTHR43712:SF12">
    <property type="entry name" value="STERIGMATOCYSTIN 8-O-METHYLTRANSFERASE"/>
    <property type="match status" value="1"/>
</dbReference>
<comment type="caution">
    <text evidence="5">The sequence shown here is derived from an EMBL/GenBank/DDBJ whole genome shotgun (WGS) entry which is preliminary data.</text>
</comment>
<dbReference type="Proteomes" id="UP001433268">
    <property type="component" value="Unassembled WGS sequence"/>
</dbReference>
<dbReference type="EMBL" id="JAQQWN010000002">
    <property type="protein sequence ID" value="KAK8093353.1"/>
    <property type="molecule type" value="Genomic_DNA"/>
</dbReference>
<dbReference type="Pfam" id="PF00891">
    <property type="entry name" value="Methyltransf_2"/>
    <property type="match status" value="1"/>
</dbReference>
<sequence length="431" mass="48575">MDTRDQGQVTRLLGEVQKFATEYLEFFSNQGLAEPSFEAGNGHPLDGVVPIQVQAAREKALEATEELHCLLLGPMGLLMEAPANQYILLSLQYIYRYNIAAHVPLHGETTFKAISEATGLDLDDVTRFIRLAAGWHIFHEVPKDAIVHTAASRQLVGDPNLKAWIENIAVEFWPSLARTVDSTQRWPGSQEPNESGYSLGHNTNDSPFDVIMRDPVRQQRFNDVQSFSHRHSSFSLDHLLKNFDFGDVRTLVDVGGGRGEVAMALAHKYSDMEVIVQDQPDIIRDMNNRVPPALRDRVRGMEHDFFTPQPVKDADLYLLRWVMHDWSDKYCVKILESLVPGLRRGARILVNDICVPEPAELGVRADRGFRQMDMTMKAFNNARQRDHETWVHLFASVDPRLQFLGVTIPPGARMAIIQAEWTGEDGTVGGI</sequence>
<dbReference type="PROSITE" id="PS51683">
    <property type="entry name" value="SAM_OMT_II"/>
    <property type="match status" value="1"/>
</dbReference>
<keyword evidence="6" id="KW-1185">Reference proteome</keyword>
<keyword evidence="1" id="KW-0489">Methyltransferase</keyword>
<proteinExistence type="predicted"/>
<feature type="domain" description="O-methyltransferase C-terminal" evidence="4">
    <location>
        <begin position="206"/>
        <end position="395"/>
    </location>
</feature>
<dbReference type="InterPro" id="IPR016461">
    <property type="entry name" value="COMT-like"/>
</dbReference>
<dbReference type="SUPFAM" id="SSF46785">
    <property type="entry name" value="Winged helix' DNA-binding domain"/>
    <property type="match status" value="1"/>
</dbReference>
<gene>
    <name evidence="5" type="ORF">PG997_000038</name>
</gene>
<keyword evidence="2" id="KW-0808">Transferase</keyword>
<reference evidence="5 6" key="1">
    <citation type="submission" date="2023-01" db="EMBL/GenBank/DDBJ databases">
        <title>Analysis of 21 Apiospora genomes using comparative genomics revels a genus with tremendous synthesis potential of carbohydrate active enzymes and secondary metabolites.</title>
        <authorList>
            <person name="Sorensen T."/>
        </authorList>
    </citation>
    <scope>NUCLEOTIDE SEQUENCE [LARGE SCALE GENOMIC DNA]</scope>
    <source>
        <strain evidence="5 6">CBS 114990</strain>
    </source>
</reference>